<dbReference type="GO" id="GO:0005737">
    <property type="term" value="C:cytoplasm"/>
    <property type="evidence" value="ECO:0007669"/>
    <property type="project" value="TreeGrafter"/>
</dbReference>
<comment type="catalytic activity">
    <reaction evidence="1 6">
        <text>7,8-dihydroneopterin = 6-hydroxymethyl-7,8-dihydropterin + glycolaldehyde</text>
        <dbReference type="Rhea" id="RHEA:10540"/>
        <dbReference type="ChEBI" id="CHEBI:17001"/>
        <dbReference type="ChEBI" id="CHEBI:17071"/>
        <dbReference type="ChEBI" id="CHEBI:44841"/>
        <dbReference type="EC" id="4.1.2.25"/>
    </reaction>
</comment>
<comment type="caution">
    <text evidence="8">The sequence shown here is derived from an EMBL/GenBank/DDBJ whole genome shotgun (WGS) entry which is preliminary data.</text>
</comment>
<evidence type="ECO:0000256" key="6">
    <source>
        <dbReference type="RuleBase" id="RU362079"/>
    </source>
</evidence>
<dbReference type="UniPathway" id="UPA00077">
    <property type="reaction ID" value="UER00154"/>
</dbReference>
<evidence type="ECO:0000256" key="1">
    <source>
        <dbReference type="ARBA" id="ARBA00001353"/>
    </source>
</evidence>
<evidence type="ECO:0000256" key="2">
    <source>
        <dbReference type="ARBA" id="ARBA00005013"/>
    </source>
</evidence>
<evidence type="ECO:0000256" key="5">
    <source>
        <dbReference type="ARBA" id="ARBA00023239"/>
    </source>
</evidence>
<reference evidence="8 9" key="1">
    <citation type="submission" date="2020-08" db="EMBL/GenBank/DDBJ databases">
        <title>Acidobacteriota in marine sediments use diverse sulfur dissimilation pathways.</title>
        <authorList>
            <person name="Wasmund K."/>
        </authorList>
    </citation>
    <scope>NUCLEOTIDE SEQUENCE [LARGE SCALE GENOMIC DNA]</scope>
    <source>
        <strain evidence="8">MAG AM4</strain>
    </source>
</reference>
<dbReference type="GO" id="GO:0046654">
    <property type="term" value="P:tetrahydrofolate biosynthetic process"/>
    <property type="evidence" value="ECO:0007669"/>
    <property type="project" value="UniProtKB-UniRule"/>
</dbReference>
<dbReference type="InterPro" id="IPR006156">
    <property type="entry name" value="Dihydroneopterin_aldolase"/>
</dbReference>
<dbReference type="InterPro" id="IPR006157">
    <property type="entry name" value="FolB_dom"/>
</dbReference>
<dbReference type="Gene3D" id="3.30.1130.10">
    <property type="match status" value="1"/>
</dbReference>
<dbReference type="Proteomes" id="UP000648239">
    <property type="component" value="Unassembled WGS sequence"/>
</dbReference>
<evidence type="ECO:0000256" key="4">
    <source>
        <dbReference type="ARBA" id="ARBA00022909"/>
    </source>
</evidence>
<accession>A0A8J6Y3V6</accession>
<dbReference type="PANTHER" id="PTHR42844">
    <property type="entry name" value="DIHYDRONEOPTERIN ALDOLASE 1-RELATED"/>
    <property type="match status" value="1"/>
</dbReference>
<dbReference type="SUPFAM" id="SSF55620">
    <property type="entry name" value="Tetrahydrobiopterin biosynthesis enzymes-like"/>
    <property type="match status" value="1"/>
</dbReference>
<dbReference type="PANTHER" id="PTHR42844:SF1">
    <property type="entry name" value="DIHYDRONEOPTERIN ALDOLASE 1-RELATED"/>
    <property type="match status" value="1"/>
</dbReference>
<sequence>MNDRIFIEGIKFHGFHGLTRLERKVGVRLAVDIYLETCLIASGASDDVKDTVDYRKIHKRVLTLGRETSHKLLESFATMVIEDLFRRFTGTDRITMKVRKETPVLDGIVDSVGVEISRTRDEVIPK</sequence>
<dbReference type="SMART" id="SM00905">
    <property type="entry name" value="FolB"/>
    <property type="match status" value="1"/>
</dbReference>
<dbReference type="GO" id="GO:0004150">
    <property type="term" value="F:dihydroneopterin aldolase activity"/>
    <property type="evidence" value="ECO:0007669"/>
    <property type="project" value="UniProtKB-UniRule"/>
</dbReference>
<dbReference type="EMBL" id="JACXWD010000001">
    <property type="protein sequence ID" value="MBD3866605.1"/>
    <property type="molecule type" value="Genomic_DNA"/>
</dbReference>
<dbReference type="NCBIfam" id="TIGR00525">
    <property type="entry name" value="folB"/>
    <property type="match status" value="1"/>
</dbReference>
<proteinExistence type="inferred from homology"/>
<organism evidence="8 9">
    <name type="scientific">Candidatus Polarisedimenticola svalbardensis</name>
    <dbReference type="NCBI Taxonomy" id="2886004"/>
    <lineage>
        <taxon>Bacteria</taxon>
        <taxon>Pseudomonadati</taxon>
        <taxon>Acidobacteriota</taxon>
        <taxon>Candidatus Polarisedimenticolia</taxon>
        <taxon>Candidatus Polarisedimenticolales</taxon>
        <taxon>Candidatus Polarisedimenticolaceae</taxon>
        <taxon>Candidatus Polarisedimenticola</taxon>
    </lineage>
</organism>
<evidence type="ECO:0000259" key="7">
    <source>
        <dbReference type="SMART" id="SM00905"/>
    </source>
</evidence>
<evidence type="ECO:0000313" key="8">
    <source>
        <dbReference type="EMBL" id="MBD3866605.1"/>
    </source>
</evidence>
<dbReference type="Pfam" id="PF02152">
    <property type="entry name" value="FolB"/>
    <property type="match status" value="1"/>
</dbReference>
<comment type="similarity">
    <text evidence="3 6">Belongs to the DHNA family.</text>
</comment>
<dbReference type="AlphaFoldDB" id="A0A8J6Y3V6"/>
<dbReference type="EC" id="4.1.2.25" evidence="6"/>
<dbReference type="InterPro" id="IPR043133">
    <property type="entry name" value="GTP-CH-I_C/QueF"/>
</dbReference>
<evidence type="ECO:0000313" key="9">
    <source>
        <dbReference type="Proteomes" id="UP000648239"/>
    </source>
</evidence>
<gene>
    <name evidence="8" type="primary">folB</name>
    <name evidence="8" type="ORF">IFK94_00625</name>
</gene>
<keyword evidence="4 6" id="KW-0289">Folate biosynthesis</keyword>
<dbReference type="GO" id="GO:0046656">
    <property type="term" value="P:folic acid biosynthetic process"/>
    <property type="evidence" value="ECO:0007669"/>
    <property type="project" value="UniProtKB-UniRule"/>
</dbReference>
<dbReference type="NCBIfam" id="TIGR00526">
    <property type="entry name" value="folB_dom"/>
    <property type="match status" value="1"/>
</dbReference>
<evidence type="ECO:0000256" key="3">
    <source>
        <dbReference type="ARBA" id="ARBA00005708"/>
    </source>
</evidence>
<comment type="function">
    <text evidence="6">Catalyzes the conversion of 7,8-dihydroneopterin to 6-hydroxymethyl-7,8-dihydropterin.</text>
</comment>
<feature type="domain" description="Dihydroneopterin aldolase/epimerase" evidence="7">
    <location>
        <begin position="5"/>
        <end position="118"/>
    </location>
</feature>
<keyword evidence="5 6" id="KW-0456">Lyase</keyword>
<name>A0A8J6Y3V6_9BACT</name>
<comment type="pathway">
    <text evidence="2 6">Cofactor biosynthesis; tetrahydrofolate biosynthesis; 2-amino-4-hydroxy-6-hydroxymethyl-7,8-dihydropteridine diphosphate from 7,8-dihydroneopterin triphosphate: step 3/4.</text>
</comment>
<protein>
    <recommendedName>
        <fullName evidence="6">7,8-dihydroneopterin aldolase</fullName>
        <ecNumber evidence="6">4.1.2.25</ecNumber>
    </recommendedName>
</protein>